<dbReference type="PANTHER" id="PTHR23221:SF7">
    <property type="entry name" value="PHOSPHATIDYLINOSITOL-GLYCAN-SPECIFIC PHOSPHOLIPASE D"/>
    <property type="match status" value="1"/>
</dbReference>
<reference evidence="5" key="1">
    <citation type="submission" date="2020-10" db="EMBL/GenBank/DDBJ databases">
        <authorList>
            <person name="Castelo-Branco R."/>
            <person name="Eusebio N."/>
            <person name="Adriana R."/>
            <person name="Vieira A."/>
            <person name="Brugerolle De Fraissinette N."/>
            <person name="Rezende De Castro R."/>
            <person name="Schneider M.P."/>
            <person name="Vasconcelos V."/>
            <person name="Leao P.N."/>
        </authorList>
    </citation>
    <scope>NUCLEOTIDE SEQUENCE</scope>
    <source>
        <strain evidence="5">LEGE 11479</strain>
    </source>
</reference>
<sequence>MGDFNGDKIDDLAIGVSGEDVGSIKDAGAINILHGSRKRGLTHRNNQIWHQNSEGIKGTAEANDQFGSVLATGDFNGDGKDDLAIGVPNEDLGSIRDAGWVNVLYGSPKGLIENRDQVWHQNSRGIKGGAEKDDLFGAALAVGDFNGDGKDDLAIGVPGESIGSVQKAGAVNILYGSSKDGLTATNNHWITQNDLGLQDKSESLDLFGYSLSVGDFNKDGFADLAVGAFGETIAGKTMAGAVNIIFGSANGLNGGG</sequence>
<dbReference type="EMBL" id="JADEXP010000312">
    <property type="protein sequence ID" value="MBE9069709.1"/>
    <property type="molecule type" value="Genomic_DNA"/>
</dbReference>
<dbReference type="Pfam" id="PF01839">
    <property type="entry name" value="FG-GAP"/>
    <property type="match status" value="4"/>
</dbReference>
<dbReference type="Proteomes" id="UP000615026">
    <property type="component" value="Unassembled WGS sequence"/>
</dbReference>
<keyword evidence="6" id="KW-1185">Reference proteome</keyword>
<dbReference type="PRINTS" id="PR01185">
    <property type="entry name" value="INTEGRINA"/>
</dbReference>
<dbReference type="GO" id="GO:0008305">
    <property type="term" value="C:integrin complex"/>
    <property type="evidence" value="ECO:0007669"/>
    <property type="project" value="InterPro"/>
</dbReference>
<keyword evidence="2" id="KW-0677">Repeat</keyword>
<evidence type="ECO:0000313" key="5">
    <source>
        <dbReference type="EMBL" id="MBE9069709.1"/>
    </source>
</evidence>
<dbReference type="PANTHER" id="PTHR23221">
    <property type="entry name" value="GLYCOSYLPHOSPHATIDYLINOSITOL PHOSPHOLIPASE D"/>
    <property type="match status" value="1"/>
</dbReference>
<organism evidence="5 6">
    <name type="scientific">Leptolyngbya cf. ectocarpi LEGE 11479</name>
    <dbReference type="NCBI Taxonomy" id="1828722"/>
    <lineage>
        <taxon>Bacteria</taxon>
        <taxon>Bacillati</taxon>
        <taxon>Cyanobacteriota</taxon>
        <taxon>Cyanophyceae</taxon>
        <taxon>Leptolyngbyales</taxon>
        <taxon>Leptolyngbyaceae</taxon>
        <taxon>Leptolyngbya group</taxon>
        <taxon>Leptolyngbya</taxon>
    </lineage>
</organism>
<dbReference type="GO" id="GO:0007155">
    <property type="term" value="P:cell adhesion"/>
    <property type="evidence" value="ECO:0007669"/>
    <property type="project" value="InterPro"/>
</dbReference>
<dbReference type="PROSITE" id="PS51470">
    <property type="entry name" value="FG_GAP"/>
    <property type="match status" value="3"/>
</dbReference>
<keyword evidence="3" id="KW-0378">Hydrolase</keyword>
<keyword evidence="4" id="KW-0325">Glycoprotein</keyword>
<evidence type="ECO:0000256" key="3">
    <source>
        <dbReference type="ARBA" id="ARBA00022801"/>
    </source>
</evidence>
<evidence type="ECO:0000256" key="2">
    <source>
        <dbReference type="ARBA" id="ARBA00022737"/>
    </source>
</evidence>
<evidence type="ECO:0000256" key="4">
    <source>
        <dbReference type="ARBA" id="ARBA00023180"/>
    </source>
</evidence>
<dbReference type="AlphaFoldDB" id="A0A928ZY90"/>
<dbReference type="InterPro" id="IPR013519">
    <property type="entry name" value="Int_alpha_beta-p"/>
</dbReference>
<dbReference type="InterPro" id="IPR028994">
    <property type="entry name" value="Integrin_alpha_N"/>
</dbReference>
<name>A0A928ZY90_LEPEC</name>
<protein>
    <submittedName>
        <fullName evidence="5">FG-GAP repeat protein</fullName>
    </submittedName>
</protein>
<dbReference type="InterPro" id="IPR000413">
    <property type="entry name" value="Integrin_alpha"/>
</dbReference>
<dbReference type="Gene3D" id="2.130.10.130">
    <property type="entry name" value="Integrin alpha, N-terminal"/>
    <property type="match status" value="2"/>
</dbReference>
<dbReference type="SMART" id="SM00191">
    <property type="entry name" value="Int_alpha"/>
    <property type="match status" value="3"/>
</dbReference>
<dbReference type="GO" id="GO:0016787">
    <property type="term" value="F:hydrolase activity"/>
    <property type="evidence" value="ECO:0007669"/>
    <property type="project" value="UniProtKB-KW"/>
</dbReference>
<keyword evidence="1" id="KW-0732">Signal</keyword>
<dbReference type="InterPro" id="IPR013517">
    <property type="entry name" value="FG-GAP"/>
</dbReference>
<proteinExistence type="predicted"/>
<evidence type="ECO:0000256" key="1">
    <source>
        <dbReference type="ARBA" id="ARBA00022729"/>
    </source>
</evidence>
<dbReference type="SUPFAM" id="SSF69318">
    <property type="entry name" value="Integrin alpha N-terminal domain"/>
    <property type="match status" value="2"/>
</dbReference>
<gene>
    <name evidence="5" type="ORF">IQ260_23980</name>
</gene>
<evidence type="ECO:0000313" key="6">
    <source>
        <dbReference type="Proteomes" id="UP000615026"/>
    </source>
</evidence>
<accession>A0A928ZY90</accession>
<comment type="caution">
    <text evidence="5">The sequence shown here is derived from an EMBL/GenBank/DDBJ whole genome shotgun (WGS) entry which is preliminary data.</text>
</comment>